<dbReference type="InterPro" id="IPR046347">
    <property type="entry name" value="bZIP_sf"/>
</dbReference>
<dbReference type="GO" id="GO:0006351">
    <property type="term" value="P:DNA-templated transcription"/>
    <property type="evidence" value="ECO:0007669"/>
    <property type="project" value="InterPro"/>
</dbReference>
<organism evidence="5">
    <name type="scientific">Nippostrongylus brasiliensis</name>
    <name type="common">Rat hookworm</name>
    <dbReference type="NCBI Taxonomy" id="27835"/>
    <lineage>
        <taxon>Eukaryota</taxon>
        <taxon>Metazoa</taxon>
        <taxon>Ecdysozoa</taxon>
        <taxon>Nematoda</taxon>
        <taxon>Chromadorea</taxon>
        <taxon>Rhabditida</taxon>
        <taxon>Rhabditina</taxon>
        <taxon>Rhabditomorpha</taxon>
        <taxon>Strongyloidea</taxon>
        <taxon>Heligmosomidae</taxon>
        <taxon>Nippostrongylus</taxon>
    </lineage>
</organism>
<dbReference type="EMBL" id="UYSL01024286">
    <property type="protein sequence ID" value="VDL83300.1"/>
    <property type="molecule type" value="Genomic_DNA"/>
</dbReference>
<evidence type="ECO:0000313" key="4">
    <source>
        <dbReference type="Proteomes" id="UP000271162"/>
    </source>
</evidence>
<dbReference type="PANTHER" id="PTHR23334:SF72">
    <property type="entry name" value="PROTEIN MABIKI"/>
    <property type="match status" value="1"/>
</dbReference>
<accession>A0A0N4YQP3</accession>
<evidence type="ECO:0000313" key="5">
    <source>
        <dbReference type="WBParaSite" id="NBR_0001956501-mRNA-1"/>
    </source>
</evidence>
<dbReference type="WBParaSite" id="NBR_0001956501-mRNA-1">
    <property type="protein sequence ID" value="NBR_0001956501-mRNA-1"/>
    <property type="gene ID" value="NBR_0001956501"/>
</dbReference>
<dbReference type="STRING" id="27835.A0A0N4YQP3"/>
<evidence type="ECO:0000259" key="2">
    <source>
        <dbReference type="PROSITE" id="PS50217"/>
    </source>
</evidence>
<feature type="domain" description="BZIP" evidence="2">
    <location>
        <begin position="79"/>
        <end position="142"/>
    </location>
</feature>
<dbReference type="PANTHER" id="PTHR23334">
    <property type="entry name" value="CCAAT/ENHANCER BINDING PROTEIN"/>
    <property type="match status" value="1"/>
</dbReference>
<dbReference type="OMA" id="NIGYSFH"/>
<gene>
    <name evidence="3" type="ORF">NBR_LOCUS19566</name>
</gene>
<dbReference type="InterPro" id="IPR004827">
    <property type="entry name" value="bZIP"/>
</dbReference>
<dbReference type="InterPro" id="IPR031106">
    <property type="entry name" value="C/EBP"/>
</dbReference>
<dbReference type="GO" id="GO:0000978">
    <property type="term" value="F:RNA polymerase II cis-regulatory region sequence-specific DNA binding"/>
    <property type="evidence" value="ECO:0007669"/>
    <property type="project" value="TreeGrafter"/>
</dbReference>
<name>A0A0N4YQP3_NIPBR</name>
<evidence type="ECO:0000313" key="3">
    <source>
        <dbReference type="EMBL" id="VDL83300.1"/>
    </source>
</evidence>
<proteinExistence type="predicted"/>
<sequence>MLPVFPPGGFDAQSFATYNPYGYSTPFPTTYGTPLTSAVAQQCAAPLYYQDPAYVKTDSSSSSCSRSESDVSSGSEEAYRRRREKRDRNNEAARTSRLRRKAREGRVLKEAEVLQQQNDLLKGEVGELKKVLYTLQDEVRVRLNTIDVENVENNVQQFQQCGFSYHTQNL</sequence>
<feature type="compositionally biased region" description="Low complexity" evidence="1">
    <location>
        <begin position="59"/>
        <end position="76"/>
    </location>
</feature>
<keyword evidence="4" id="KW-1185">Reference proteome</keyword>
<dbReference type="PROSITE" id="PS00036">
    <property type="entry name" value="BZIP_BASIC"/>
    <property type="match status" value="1"/>
</dbReference>
<dbReference type="Pfam" id="PF07716">
    <property type="entry name" value="bZIP_2"/>
    <property type="match status" value="1"/>
</dbReference>
<dbReference type="Gene3D" id="1.20.5.170">
    <property type="match status" value="1"/>
</dbReference>
<reference evidence="3 4" key="2">
    <citation type="submission" date="2018-11" db="EMBL/GenBank/DDBJ databases">
        <authorList>
            <consortium name="Pathogen Informatics"/>
        </authorList>
    </citation>
    <scope>NUCLEOTIDE SEQUENCE [LARGE SCALE GENOMIC DNA]</scope>
</reference>
<feature type="region of interest" description="Disordered" evidence="1">
    <location>
        <begin position="57"/>
        <end position="102"/>
    </location>
</feature>
<dbReference type="CDD" id="cd14813">
    <property type="entry name" value="bZIP_BmCbz-like"/>
    <property type="match status" value="1"/>
</dbReference>
<dbReference type="AlphaFoldDB" id="A0A0N4YQP3"/>
<dbReference type="PROSITE" id="PS50217">
    <property type="entry name" value="BZIP"/>
    <property type="match status" value="1"/>
</dbReference>
<dbReference type="SMART" id="SM00338">
    <property type="entry name" value="BRLZ"/>
    <property type="match status" value="1"/>
</dbReference>
<dbReference type="GO" id="GO:0000981">
    <property type="term" value="F:DNA-binding transcription factor activity, RNA polymerase II-specific"/>
    <property type="evidence" value="ECO:0007669"/>
    <property type="project" value="TreeGrafter"/>
</dbReference>
<dbReference type="Proteomes" id="UP000271162">
    <property type="component" value="Unassembled WGS sequence"/>
</dbReference>
<dbReference type="SUPFAM" id="SSF57959">
    <property type="entry name" value="Leucine zipper domain"/>
    <property type="match status" value="1"/>
</dbReference>
<protein>
    <submittedName>
        <fullName evidence="5">BZIP domain-containing protein</fullName>
    </submittedName>
</protein>
<evidence type="ECO:0000256" key="1">
    <source>
        <dbReference type="SAM" id="MobiDB-lite"/>
    </source>
</evidence>
<reference evidence="5" key="1">
    <citation type="submission" date="2017-02" db="UniProtKB">
        <authorList>
            <consortium name="WormBaseParasite"/>
        </authorList>
    </citation>
    <scope>IDENTIFICATION</scope>
</reference>